<name>A0ABD6HW89_HELPX</name>
<evidence type="ECO:0000313" key="1">
    <source>
        <dbReference type="EMBL" id="MUU41339.1"/>
    </source>
</evidence>
<comment type="caution">
    <text evidence="1">The sequence shown here is derived from an EMBL/GenBank/DDBJ whole genome shotgun (WGS) entry which is preliminary data.</text>
</comment>
<accession>A0ABD6HW89</accession>
<gene>
    <name evidence="1" type="ORF">F7209_06285</name>
</gene>
<organism evidence="1 2">
    <name type="scientific">Helicobacter pylori</name>
    <name type="common">Campylobacter pylori</name>
    <dbReference type="NCBI Taxonomy" id="210"/>
    <lineage>
        <taxon>Bacteria</taxon>
        <taxon>Pseudomonadati</taxon>
        <taxon>Campylobacterota</taxon>
        <taxon>Epsilonproteobacteria</taxon>
        <taxon>Campylobacterales</taxon>
        <taxon>Helicobacteraceae</taxon>
        <taxon>Helicobacter</taxon>
    </lineage>
</organism>
<protein>
    <submittedName>
        <fullName evidence="1">Uncharacterized protein</fullName>
    </submittedName>
</protein>
<proteinExistence type="predicted"/>
<evidence type="ECO:0000313" key="2">
    <source>
        <dbReference type="Proteomes" id="UP000470837"/>
    </source>
</evidence>
<sequence>MTPLIKNLNSSSLARVLFYSIKSNQLLMEEILTLIFKFLLLEKRGLKQTTLGSEYQIQCHQNF</sequence>
<dbReference type="RefSeq" id="WP_238729660.1">
    <property type="nucleotide sequence ID" value="NZ_WADI01000012.1"/>
</dbReference>
<reference evidence="1 2" key="1">
    <citation type="journal article" date="2020" name="J. Clin. Microbiol.">
        <title>Helicobacter pylori infections in the Bronx, New York: Surveying Antibiotic Susceptibility and Strain Lineage by Whole-genome Sequencing.</title>
        <authorList>
            <person name="Saranathan R."/>
            <person name="Levi M.H."/>
            <person name="Wattam A.R."/>
            <person name="Malek A."/>
            <person name="Asare E."/>
            <person name="Behin D.S."/>
            <person name="Pan D.H."/>
            <person name="Jacobs W.R."/>
            <person name="Szymczak W.A."/>
        </authorList>
    </citation>
    <scope>NUCLEOTIDE SEQUENCE [LARGE SCALE GENOMIC DNA]</scope>
    <source>
        <strain evidence="1 2">MHP34</strain>
    </source>
</reference>
<dbReference type="AlphaFoldDB" id="A0ABD6HW89"/>
<dbReference type="EMBL" id="WADI01000012">
    <property type="protein sequence ID" value="MUU41339.1"/>
    <property type="molecule type" value="Genomic_DNA"/>
</dbReference>
<dbReference type="Proteomes" id="UP000470837">
    <property type="component" value="Unassembled WGS sequence"/>
</dbReference>